<comment type="similarity">
    <text evidence="3 9">Belongs to the nonaspanin (TM9SF) (TC 9.A.2) family.</text>
</comment>
<dbReference type="Pfam" id="PF02990">
    <property type="entry name" value="EMP70"/>
    <property type="match status" value="1"/>
</dbReference>
<proteinExistence type="inferred from homology"/>
<feature type="transmembrane region" description="Helical" evidence="9">
    <location>
        <begin position="585"/>
        <end position="613"/>
    </location>
</feature>
<evidence type="ECO:0000256" key="6">
    <source>
        <dbReference type="ARBA" id="ARBA00022989"/>
    </source>
</evidence>
<feature type="transmembrane region" description="Helical" evidence="9">
    <location>
        <begin position="356"/>
        <end position="376"/>
    </location>
</feature>
<keyword evidence="6 9" id="KW-1133">Transmembrane helix</keyword>
<protein>
    <recommendedName>
        <fullName evidence="9">Transmembrane 9 superfamily member</fullName>
    </recommendedName>
</protein>
<evidence type="ECO:0000256" key="2">
    <source>
        <dbReference type="ARBA" id="ARBA00004555"/>
    </source>
</evidence>
<feature type="transmembrane region" description="Helical" evidence="9">
    <location>
        <begin position="429"/>
        <end position="452"/>
    </location>
</feature>
<reference evidence="10 11" key="1">
    <citation type="journal article" date="2023" name="BMC Biol.">
        <title>The compact genome of the sponge Oopsacas minuta (Hexactinellida) is lacking key metazoan core genes.</title>
        <authorList>
            <person name="Santini S."/>
            <person name="Schenkelaars Q."/>
            <person name="Jourda C."/>
            <person name="Duchesne M."/>
            <person name="Belahbib H."/>
            <person name="Rocher C."/>
            <person name="Selva M."/>
            <person name="Riesgo A."/>
            <person name="Vervoort M."/>
            <person name="Leys S.P."/>
            <person name="Kodjabachian L."/>
            <person name="Le Bivic A."/>
            <person name="Borchiellini C."/>
            <person name="Claverie J.M."/>
            <person name="Renard E."/>
        </authorList>
    </citation>
    <scope>NUCLEOTIDE SEQUENCE [LARGE SCALE GENOMIC DNA]</scope>
    <source>
        <strain evidence="10">SPO-2</strain>
    </source>
</reference>
<feature type="transmembrane region" description="Helical" evidence="9">
    <location>
        <begin position="552"/>
        <end position="573"/>
    </location>
</feature>
<keyword evidence="11" id="KW-1185">Reference proteome</keyword>
<evidence type="ECO:0000256" key="3">
    <source>
        <dbReference type="ARBA" id="ARBA00005227"/>
    </source>
</evidence>
<keyword evidence="8 9" id="KW-0472">Membrane</keyword>
<feature type="transmembrane region" description="Helical" evidence="9">
    <location>
        <begin position="258"/>
        <end position="283"/>
    </location>
</feature>
<organism evidence="10 11">
    <name type="scientific">Oopsacas minuta</name>
    <dbReference type="NCBI Taxonomy" id="111878"/>
    <lineage>
        <taxon>Eukaryota</taxon>
        <taxon>Metazoa</taxon>
        <taxon>Porifera</taxon>
        <taxon>Hexactinellida</taxon>
        <taxon>Hexasterophora</taxon>
        <taxon>Lyssacinosida</taxon>
        <taxon>Leucopsacidae</taxon>
        <taxon>Oopsacas</taxon>
    </lineage>
</organism>
<feature type="transmembrane region" description="Helical" evidence="9">
    <location>
        <begin position="512"/>
        <end position="540"/>
    </location>
</feature>
<comment type="caution">
    <text evidence="10">The sequence shown here is derived from an EMBL/GenBank/DDBJ whole genome shotgun (WGS) entry which is preliminary data.</text>
</comment>
<dbReference type="AlphaFoldDB" id="A0AAV7KCN9"/>
<keyword evidence="5" id="KW-0732">Signal</keyword>
<keyword evidence="4 9" id="KW-0812">Transmembrane</keyword>
<dbReference type="GO" id="GO:0005794">
    <property type="term" value="C:Golgi apparatus"/>
    <property type="evidence" value="ECO:0007669"/>
    <property type="project" value="UniProtKB-SubCell"/>
</dbReference>
<feature type="transmembrane region" description="Helical" evidence="9">
    <location>
        <begin position="397"/>
        <end position="417"/>
    </location>
</feature>
<sequence>MYLKIQHCYLLLYIVLSSLLTSNALYLLPWPSPKDYAIEDEVEVMAVKMTSNVALMYYDYYSLKYCEHQDGIKYGGENLGELLHGDRNVVIPITMIILRNMQCRVICMKTINHLNSNTFISRIDNEYFVQLILDQLPVITEFLGDDKIYDLGYSVGFTLEGKYYINNHLDFVLKYHESSIQGQYRIVGFSVKPSSVHSSHYDNSTDCAFPEVHLPQELIPNEMNIILFSYSVSWVASDDSWSSRWDKLLRPRHKKVHWFSLVNALVIVLMLSGVVAAILIKILRRDISHYNRICDELSDSTFEETGWKLVHGDVFRPPAHSFQLTVLLGSGVQLFCTIFVIFLLACLGFLSPDNKGALLTYSIVIFMFMGSIGGYTSGRFYKTMGGFDYKLAAVSTALFYPAIIFIISALINVLFVTKQSTQALPMPTVAILLALWGFISLPLVYIGFYIGYRKVRYEHPVRINVIPRPVPEQPVCHSMVISAMLSGLFPFIVVFLEFYFVLTAIWEHHFYYLSGFLFLVFIIFTITTSQVAIISTYLLLCSEQYHWWWRSSYLLSMGFTVYAFGYILLFHYTRVEAMSIISFSFYWAYSAIILISLWLLSGTIGMYSSYVFVRKIYSAIKID</sequence>
<name>A0AAV7KCN9_9METZ</name>
<accession>A0AAV7KCN9</accession>
<keyword evidence="7" id="KW-0333">Golgi apparatus</keyword>
<comment type="subcellular location">
    <subcellularLocation>
        <location evidence="2">Golgi apparatus</location>
    </subcellularLocation>
    <subcellularLocation>
        <location evidence="1">Membrane</location>
        <topology evidence="1">Multi-pass membrane protein</topology>
    </subcellularLocation>
</comment>
<evidence type="ECO:0000256" key="7">
    <source>
        <dbReference type="ARBA" id="ARBA00023034"/>
    </source>
</evidence>
<dbReference type="Proteomes" id="UP001165289">
    <property type="component" value="Unassembled WGS sequence"/>
</dbReference>
<gene>
    <name evidence="10" type="ORF">LOD99_14654</name>
</gene>
<dbReference type="GO" id="GO:0072657">
    <property type="term" value="P:protein localization to membrane"/>
    <property type="evidence" value="ECO:0007669"/>
    <property type="project" value="TreeGrafter"/>
</dbReference>
<evidence type="ECO:0000256" key="4">
    <source>
        <dbReference type="ARBA" id="ARBA00022692"/>
    </source>
</evidence>
<evidence type="ECO:0000256" key="8">
    <source>
        <dbReference type="ARBA" id="ARBA00023136"/>
    </source>
</evidence>
<evidence type="ECO:0000313" key="10">
    <source>
        <dbReference type="EMBL" id="KAI6658978.1"/>
    </source>
</evidence>
<feature type="transmembrane region" description="Helical" evidence="9">
    <location>
        <begin position="326"/>
        <end position="350"/>
    </location>
</feature>
<evidence type="ECO:0000256" key="5">
    <source>
        <dbReference type="ARBA" id="ARBA00022729"/>
    </source>
</evidence>
<evidence type="ECO:0000256" key="9">
    <source>
        <dbReference type="RuleBase" id="RU363079"/>
    </source>
</evidence>
<dbReference type="InterPro" id="IPR004240">
    <property type="entry name" value="EMP70"/>
</dbReference>
<feature type="transmembrane region" description="Helical" evidence="9">
    <location>
        <begin position="488"/>
        <end position="506"/>
    </location>
</feature>
<dbReference type="EMBL" id="JAKMXF010000066">
    <property type="protein sequence ID" value="KAI6658978.1"/>
    <property type="molecule type" value="Genomic_DNA"/>
</dbReference>
<dbReference type="PANTHER" id="PTHR10766">
    <property type="entry name" value="TRANSMEMBRANE 9 SUPERFAMILY PROTEIN"/>
    <property type="match status" value="1"/>
</dbReference>
<evidence type="ECO:0000313" key="11">
    <source>
        <dbReference type="Proteomes" id="UP001165289"/>
    </source>
</evidence>
<dbReference type="GO" id="GO:0016020">
    <property type="term" value="C:membrane"/>
    <property type="evidence" value="ECO:0007669"/>
    <property type="project" value="UniProtKB-SubCell"/>
</dbReference>
<evidence type="ECO:0000256" key="1">
    <source>
        <dbReference type="ARBA" id="ARBA00004141"/>
    </source>
</evidence>
<dbReference type="PANTHER" id="PTHR10766:SF55">
    <property type="entry name" value="TRANSMEMBRANE 9 SUPERFAMILY MEMBER 4"/>
    <property type="match status" value="1"/>
</dbReference>